<name>A0A0H4VIY9_9BACT</name>
<feature type="transmembrane region" description="Helical" evidence="1">
    <location>
        <begin position="70"/>
        <end position="92"/>
    </location>
</feature>
<protein>
    <submittedName>
        <fullName evidence="2">Membrane protein</fullName>
    </submittedName>
</protein>
<dbReference type="EMBL" id="CP010777">
    <property type="protein sequence ID" value="AKQ45780.1"/>
    <property type="molecule type" value="Genomic_DNA"/>
</dbReference>
<dbReference type="KEGG" id="ruf:TH63_09160"/>
<proteinExistence type="predicted"/>
<dbReference type="AlphaFoldDB" id="A0A0H4VIY9"/>
<evidence type="ECO:0000313" key="2">
    <source>
        <dbReference type="EMBL" id="AKQ45780.1"/>
    </source>
</evidence>
<accession>A0A0H4VIY9</accession>
<feature type="transmembrane region" description="Helical" evidence="1">
    <location>
        <begin position="112"/>
        <end position="129"/>
    </location>
</feature>
<organism evidence="2 3">
    <name type="scientific">Rufibacter radiotolerans</name>
    <dbReference type="NCBI Taxonomy" id="1379910"/>
    <lineage>
        <taxon>Bacteria</taxon>
        <taxon>Pseudomonadati</taxon>
        <taxon>Bacteroidota</taxon>
        <taxon>Cytophagia</taxon>
        <taxon>Cytophagales</taxon>
        <taxon>Hymenobacteraceae</taxon>
        <taxon>Rufibacter</taxon>
    </lineage>
</organism>
<gene>
    <name evidence="2" type="ORF">TH63_09160</name>
</gene>
<dbReference type="OrthoDB" id="1120881at2"/>
<sequence length="208" mass="22730">MKQEKDYSRDLAEIRSMMERSSKFLSLSGWAGIMAGIYALVGAYIAYAVFGFNPDHSSDLPLTGTGISATLLNVILLAVFILAMAVGTAIFLSSKKAEKRGEKLWNATARRVLINMAVPLAVGGILVLIMISKGLIGFVAPFTLLFYGLALYNASKFTYGEMRSLGLIEIGLGLLGSYFVGYGLLLWAIGFGVVHIIYGIYMHYKYER</sequence>
<keyword evidence="1" id="KW-1133">Transmembrane helix</keyword>
<reference evidence="2 3" key="1">
    <citation type="submission" date="2015-01" db="EMBL/GenBank/DDBJ databases">
        <title>Rufibacter sp./DG31D/ whole genome sequencing.</title>
        <authorList>
            <person name="Kim M.K."/>
            <person name="Srinivasan S."/>
            <person name="Lee J.-J."/>
        </authorList>
    </citation>
    <scope>NUCLEOTIDE SEQUENCE [LARGE SCALE GENOMIC DNA]</scope>
    <source>
        <strain evidence="2 3">DG31D</strain>
    </source>
</reference>
<evidence type="ECO:0000256" key="1">
    <source>
        <dbReference type="SAM" id="Phobius"/>
    </source>
</evidence>
<dbReference type="RefSeq" id="WP_048920685.1">
    <property type="nucleotide sequence ID" value="NZ_CP010777.1"/>
</dbReference>
<keyword evidence="1" id="KW-0812">Transmembrane</keyword>
<dbReference type="Proteomes" id="UP000036458">
    <property type="component" value="Chromosome"/>
</dbReference>
<feature type="transmembrane region" description="Helical" evidence="1">
    <location>
        <begin position="24"/>
        <end position="50"/>
    </location>
</feature>
<keyword evidence="3" id="KW-1185">Reference proteome</keyword>
<dbReference type="PATRIC" id="fig|1379910.4.peg.1985"/>
<evidence type="ECO:0000313" key="3">
    <source>
        <dbReference type="Proteomes" id="UP000036458"/>
    </source>
</evidence>
<keyword evidence="1" id="KW-0472">Membrane</keyword>
<feature type="transmembrane region" description="Helical" evidence="1">
    <location>
        <begin position="186"/>
        <end position="204"/>
    </location>
</feature>
<dbReference type="STRING" id="1379910.TH63_09160"/>
<feature type="transmembrane region" description="Helical" evidence="1">
    <location>
        <begin position="135"/>
        <end position="152"/>
    </location>
</feature>